<comment type="caution">
    <text evidence="10">The sequence shown here is derived from an EMBL/GenBank/DDBJ whole genome shotgun (WGS) entry which is preliminary data.</text>
</comment>
<dbReference type="RefSeq" id="WP_117693778.1">
    <property type="nucleotide sequence ID" value="NZ_JADNLS010000013.1"/>
</dbReference>
<keyword evidence="5" id="KW-0326">Glycosidase</keyword>
<dbReference type="PANTHER" id="PTHR10066">
    <property type="entry name" value="BETA-GLUCURONIDASE"/>
    <property type="match status" value="1"/>
</dbReference>
<dbReference type="Proteomes" id="UP000285013">
    <property type="component" value="Unassembled WGS sequence"/>
</dbReference>
<dbReference type="EC" id="3.2.1.31" evidence="2"/>
<dbReference type="GO" id="GO:0004566">
    <property type="term" value="F:beta-glucuronidase activity"/>
    <property type="evidence" value="ECO:0007669"/>
    <property type="project" value="UniProtKB-EC"/>
</dbReference>
<evidence type="ECO:0000259" key="8">
    <source>
        <dbReference type="Pfam" id="PF02836"/>
    </source>
</evidence>
<dbReference type="PRINTS" id="PR00132">
    <property type="entry name" value="GLHYDRLASE2"/>
</dbReference>
<evidence type="ECO:0000259" key="9">
    <source>
        <dbReference type="Pfam" id="PF02837"/>
    </source>
</evidence>
<feature type="domain" description="Glycoside hydrolase family 2 immunoglobulin-like beta-sandwich" evidence="7">
    <location>
        <begin position="201"/>
        <end position="291"/>
    </location>
</feature>
<evidence type="ECO:0000256" key="1">
    <source>
        <dbReference type="ARBA" id="ARBA00007401"/>
    </source>
</evidence>
<keyword evidence="6" id="KW-0732">Signal</keyword>
<dbReference type="InterPro" id="IPR006104">
    <property type="entry name" value="Glyco_hydro_2_N"/>
</dbReference>
<dbReference type="PANTHER" id="PTHR10066:SF67">
    <property type="entry name" value="BETA-GLUCURONIDASE"/>
    <property type="match status" value="1"/>
</dbReference>
<dbReference type="InterPro" id="IPR006103">
    <property type="entry name" value="Glyco_hydro_2_cat"/>
</dbReference>
<evidence type="ECO:0000256" key="5">
    <source>
        <dbReference type="ARBA" id="ARBA00023295"/>
    </source>
</evidence>
<feature type="domain" description="Glycosyl hydrolases family 2 sugar binding" evidence="9">
    <location>
        <begin position="66"/>
        <end position="198"/>
    </location>
</feature>
<evidence type="ECO:0000256" key="4">
    <source>
        <dbReference type="ARBA" id="ARBA00022801"/>
    </source>
</evidence>
<evidence type="ECO:0000259" key="7">
    <source>
        <dbReference type="Pfam" id="PF00703"/>
    </source>
</evidence>
<dbReference type="InterPro" id="IPR008979">
    <property type="entry name" value="Galactose-bd-like_sf"/>
</dbReference>
<dbReference type="Gene3D" id="3.20.20.80">
    <property type="entry name" value="Glycosidases"/>
    <property type="match status" value="1"/>
</dbReference>
<evidence type="ECO:0000313" key="11">
    <source>
        <dbReference type="Proteomes" id="UP000285013"/>
    </source>
</evidence>
<dbReference type="EMBL" id="QRPE01000025">
    <property type="protein sequence ID" value="RHL89091.1"/>
    <property type="molecule type" value="Genomic_DNA"/>
</dbReference>
<feature type="domain" description="Glycoside hydrolase family 2 catalytic" evidence="8">
    <location>
        <begin position="295"/>
        <end position="540"/>
    </location>
</feature>
<feature type="signal peptide" evidence="6">
    <location>
        <begin position="1"/>
        <end position="21"/>
    </location>
</feature>
<protein>
    <recommendedName>
        <fullName evidence="3">Beta-glucuronidase</fullName>
        <ecNumber evidence="2">3.2.1.31</ecNumber>
    </recommendedName>
</protein>
<dbReference type="SUPFAM" id="SSF49303">
    <property type="entry name" value="beta-Galactosidase/glucuronidase domain"/>
    <property type="match status" value="1"/>
</dbReference>
<sequence>MKKKLVYLFLLLWGCCNQVQIARAQFAMTNVYGRKYVLLNGKWDVIIDPYLHGHKDSIYKDKPLKSKSDFKEYAFEGGVRLNVPGDWNSQYPELKYYEGTVWYARHFSIKRSSDENVFLYFGAVNYQCTVYLNGTKVGEHEGGFTPFQINITDYIVSGDNFLVLEVNNYRNKDAIPALLYDWWNYGGITRNVMIVKTPQLYIDHYFIQLDKYKPDLVHVKVQLSEKRVNENIRITIPALNVLRQLSTDSTGMAQTSIKVKRLQRWSPQTPQLYLVQLATRSDTIKEELGFRNLYVKGKQIYLNGSPVFMKGISFHEEIAQRQGRAFSQQDAVALLSEAKALGANLIRLAHYPQNEYIVRLAEKMGFMLWEEIPLWQNIDFTSKATLQKALTMHSEMIMRDRNRCALTFWGIANETSPSKSRNSFLKEIINNCQKMDTTRLLTAAFDKVKWNGDTQTFELEDTLTEYLDVVSINKYMGWYHPWSIKPSEISWNICPDKPLFISEFGGEALYGQSGDATVASSWSEEYQERLYKDNLEMFISIPNLTGIAPWILFDFRSPYRFHPLNQNGWNRKGLISDQGYRKKAWYVINEFYKNINF</sequence>
<dbReference type="InterPro" id="IPR013783">
    <property type="entry name" value="Ig-like_fold"/>
</dbReference>
<evidence type="ECO:0000313" key="10">
    <source>
        <dbReference type="EMBL" id="RHL89091.1"/>
    </source>
</evidence>
<feature type="chain" id="PRO_5043190003" description="Beta-glucuronidase" evidence="6">
    <location>
        <begin position="22"/>
        <end position="597"/>
    </location>
</feature>
<dbReference type="InterPro" id="IPR006101">
    <property type="entry name" value="Glyco_hydro_2"/>
</dbReference>
<name>A0A415N281_9BACE</name>
<dbReference type="SUPFAM" id="SSF51445">
    <property type="entry name" value="(Trans)glycosidases"/>
    <property type="match status" value="1"/>
</dbReference>
<dbReference type="InterPro" id="IPR017853">
    <property type="entry name" value="GH"/>
</dbReference>
<dbReference type="Pfam" id="PF02836">
    <property type="entry name" value="Glyco_hydro_2_C"/>
    <property type="match status" value="1"/>
</dbReference>
<dbReference type="AlphaFoldDB" id="A0A415N281"/>
<dbReference type="Pfam" id="PF00703">
    <property type="entry name" value="Glyco_hydro_2"/>
    <property type="match status" value="1"/>
</dbReference>
<evidence type="ECO:0000256" key="3">
    <source>
        <dbReference type="ARBA" id="ARBA00016205"/>
    </source>
</evidence>
<dbReference type="GO" id="GO:0030246">
    <property type="term" value="F:carbohydrate binding"/>
    <property type="evidence" value="ECO:0007669"/>
    <property type="project" value="TreeGrafter"/>
</dbReference>
<dbReference type="Gene3D" id="2.60.40.10">
    <property type="entry name" value="Immunoglobulins"/>
    <property type="match status" value="1"/>
</dbReference>
<evidence type="ECO:0000256" key="6">
    <source>
        <dbReference type="SAM" id="SignalP"/>
    </source>
</evidence>
<accession>A0A415N281</accession>
<dbReference type="InterPro" id="IPR006102">
    <property type="entry name" value="Ig-like_GH2"/>
</dbReference>
<dbReference type="InterPro" id="IPR036156">
    <property type="entry name" value="Beta-gal/glucu_dom_sf"/>
</dbReference>
<gene>
    <name evidence="10" type="ORF">DWZ95_17810</name>
</gene>
<dbReference type="Gene3D" id="2.60.120.260">
    <property type="entry name" value="Galactose-binding domain-like"/>
    <property type="match status" value="1"/>
</dbReference>
<dbReference type="Pfam" id="PF02837">
    <property type="entry name" value="Glyco_hydro_2_N"/>
    <property type="match status" value="1"/>
</dbReference>
<evidence type="ECO:0000256" key="2">
    <source>
        <dbReference type="ARBA" id="ARBA00012761"/>
    </source>
</evidence>
<dbReference type="GO" id="GO:0005975">
    <property type="term" value="P:carbohydrate metabolic process"/>
    <property type="evidence" value="ECO:0007669"/>
    <property type="project" value="InterPro"/>
</dbReference>
<reference evidence="10 11" key="1">
    <citation type="submission" date="2018-08" db="EMBL/GenBank/DDBJ databases">
        <title>A genome reference for cultivated species of the human gut microbiota.</title>
        <authorList>
            <person name="Zou Y."/>
            <person name="Xue W."/>
            <person name="Luo G."/>
        </authorList>
    </citation>
    <scope>NUCLEOTIDE SEQUENCE [LARGE SCALE GENOMIC DNA]</scope>
    <source>
        <strain evidence="10 11">AF36-16BH</strain>
    </source>
</reference>
<organism evidence="10 11">
    <name type="scientific">Bacteroides intestinalis</name>
    <dbReference type="NCBI Taxonomy" id="329854"/>
    <lineage>
        <taxon>Bacteria</taxon>
        <taxon>Pseudomonadati</taxon>
        <taxon>Bacteroidota</taxon>
        <taxon>Bacteroidia</taxon>
        <taxon>Bacteroidales</taxon>
        <taxon>Bacteroidaceae</taxon>
        <taxon>Bacteroides</taxon>
    </lineage>
</organism>
<dbReference type="SUPFAM" id="SSF49785">
    <property type="entry name" value="Galactose-binding domain-like"/>
    <property type="match status" value="1"/>
</dbReference>
<proteinExistence type="inferred from homology"/>
<dbReference type="GO" id="GO:0019391">
    <property type="term" value="P:glucuronoside catabolic process"/>
    <property type="evidence" value="ECO:0007669"/>
    <property type="project" value="TreeGrafter"/>
</dbReference>
<keyword evidence="4 10" id="KW-0378">Hydrolase</keyword>
<comment type="similarity">
    <text evidence="1">Belongs to the glycosyl hydrolase 2 family.</text>
</comment>